<dbReference type="EMBL" id="LOTQ01000030">
    <property type="protein sequence ID" value="KVA04735.1"/>
    <property type="molecule type" value="Genomic_DNA"/>
</dbReference>
<organism evidence="1 2">
    <name type="scientific">Burkholderia latens</name>
    <dbReference type="NCBI Taxonomy" id="488446"/>
    <lineage>
        <taxon>Bacteria</taxon>
        <taxon>Pseudomonadati</taxon>
        <taxon>Pseudomonadota</taxon>
        <taxon>Betaproteobacteria</taxon>
        <taxon>Burkholderiales</taxon>
        <taxon>Burkholderiaceae</taxon>
        <taxon>Burkholderia</taxon>
        <taxon>Burkholderia cepacia complex</taxon>
    </lineage>
</organism>
<reference evidence="1 2" key="1">
    <citation type="submission" date="2015-11" db="EMBL/GenBank/DDBJ databases">
        <title>Expanding the genomic diversity of Burkholderia species for the development of highly accurate diagnostics.</title>
        <authorList>
            <person name="Sahl J."/>
            <person name="Keim P."/>
            <person name="Wagner D."/>
        </authorList>
    </citation>
    <scope>NUCLEOTIDE SEQUENCE [LARGE SCALE GENOMIC DNA]</scope>
    <source>
        <strain evidence="1 2">RF32-BP12</strain>
    </source>
</reference>
<proteinExistence type="predicted"/>
<accession>A0AAP1G6W9</accession>
<gene>
    <name evidence="1" type="ORF">WI41_21915</name>
</gene>
<protein>
    <submittedName>
        <fullName evidence="1">Uncharacterized protein</fullName>
    </submittedName>
</protein>
<dbReference type="Proteomes" id="UP000056450">
    <property type="component" value="Unassembled WGS sequence"/>
</dbReference>
<evidence type="ECO:0000313" key="2">
    <source>
        <dbReference type="Proteomes" id="UP000056450"/>
    </source>
</evidence>
<name>A0AAP1G6W9_9BURK</name>
<sequence length="60" mass="6187">MLAVRCSAAPLIAVANLRGPNANVGCRMVLLSSHVGARAHIVDAVRATLACALHEMSGIH</sequence>
<evidence type="ECO:0000313" key="1">
    <source>
        <dbReference type="EMBL" id="KVA04735.1"/>
    </source>
</evidence>
<dbReference type="AlphaFoldDB" id="A0AAP1G6W9"/>
<dbReference type="KEGG" id="blat:WK25_25005"/>
<comment type="caution">
    <text evidence="1">The sequence shown here is derived from an EMBL/GenBank/DDBJ whole genome shotgun (WGS) entry which is preliminary data.</text>
</comment>